<dbReference type="SUPFAM" id="SSF58104">
    <property type="entry name" value="Methyl-accepting chemotaxis protein (MCP) signaling domain"/>
    <property type="match status" value="1"/>
</dbReference>
<evidence type="ECO:0000256" key="3">
    <source>
        <dbReference type="ARBA" id="ARBA00022692"/>
    </source>
</evidence>
<dbReference type="CDD" id="cd18774">
    <property type="entry name" value="PDC2_HK_sensor"/>
    <property type="match status" value="1"/>
</dbReference>
<dbReference type="PANTHER" id="PTHR32089">
    <property type="entry name" value="METHYL-ACCEPTING CHEMOTAXIS PROTEIN MCPB"/>
    <property type="match status" value="1"/>
</dbReference>
<evidence type="ECO:0000313" key="13">
    <source>
        <dbReference type="Proteomes" id="UP000309673"/>
    </source>
</evidence>
<comment type="similarity">
    <text evidence="7">Belongs to the methyl-accepting chemotaxis (MCP) protein family.</text>
</comment>
<dbReference type="InterPro" id="IPR003660">
    <property type="entry name" value="HAMP_dom"/>
</dbReference>
<dbReference type="Pfam" id="PF00015">
    <property type="entry name" value="MCPsignal"/>
    <property type="match status" value="1"/>
</dbReference>
<name>A0A4U0FCK1_9BACL</name>
<dbReference type="Proteomes" id="UP000309673">
    <property type="component" value="Unassembled WGS sequence"/>
</dbReference>
<evidence type="ECO:0000256" key="7">
    <source>
        <dbReference type="ARBA" id="ARBA00029447"/>
    </source>
</evidence>
<dbReference type="CDD" id="cd11386">
    <property type="entry name" value="MCP_signal"/>
    <property type="match status" value="1"/>
</dbReference>
<dbReference type="Pfam" id="PF17200">
    <property type="entry name" value="sCache_2"/>
    <property type="match status" value="1"/>
</dbReference>
<dbReference type="Gene3D" id="1.10.287.950">
    <property type="entry name" value="Methyl-accepting chemotaxis protein"/>
    <property type="match status" value="1"/>
</dbReference>
<dbReference type="PROSITE" id="PS50111">
    <property type="entry name" value="CHEMOTAXIS_TRANSDUC_2"/>
    <property type="match status" value="1"/>
</dbReference>
<keyword evidence="3 9" id="KW-0812">Transmembrane</keyword>
<keyword evidence="2" id="KW-1003">Cell membrane</keyword>
<keyword evidence="5 9" id="KW-0472">Membrane</keyword>
<evidence type="ECO:0000313" key="12">
    <source>
        <dbReference type="EMBL" id="TJY42603.1"/>
    </source>
</evidence>
<dbReference type="InterPro" id="IPR004089">
    <property type="entry name" value="MCPsignal_dom"/>
</dbReference>
<sequence>MKMLAIRSIRTKLIVLCLIMLLIPTVITGLVGYEKAKSALDDSGKVQLKNDVRYVIAMIGALDEQVKSGAIKLDDAQERVKQIILGEKNSEGKRPITDRFDLGENGYMFIYDVKGNTVAHPNLEGQQRWDAVSPDGILITQELIKNAQKGGDYIKYENALASDPNKTALKISYSELDPNWGWVVGAGTYMSDFNKGANSIFNTLLVTLVSALIIGGFVTFVYSGQLSKPMQVIAAHMKRIADGDLREKLHIRSKDEVGQLAASVNDMIDRLQQLIGGILRTSQNVAASSQQISASTQEIASGTVNQSHASQSILDLFKELSTAINSVTQSAVEAAELSNSTAKTALEGGEVVSQSIEGMNQVNEQMTRLEMDSKRIGEIIEVIDDIAEQTNLLALNAAIEAARAGEQGRGFAVVADEVRKLAERSGEATKQITTIIKGMQNNMKESVESVAEGADKSKETGKAFEKILTMVNDSAQRVTEIAAASEEQSAQADGVMRSVESISSISEQAAAAAEQTASASQSLAHSAEELNHSVSVFKIE</sequence>
<comment type="subcellular location">
    <subcellularLocation>
        <location evidence="1">Cell membrane</location>
        <topology evidence="1">Multi-pass membrane protein</topology>
    </subcellularLocation>
</comment>
<evidence type="ECO:0000256" key="6">
    <source>
        <dbReference type="ARBA" id="ARBA00023224"/>
    </source>
</evidence>
<evidence type="ECO:0000259" key="11">
    <source>
        <dbReference type="PROSITE" id="PS50885"/>
    </source>
</evidence>
<dbReference type="Gene3D" id="3.30.450.20">
    <property type="entry name" value="PAS domain"/>
    <property type="match status" value="1"/>
</dbReference>
<evidence type="ECO:0000256" key="1">
    <source>
        <dbReference type="ARBA" id="ARBA00004651"/>
    </source>
</evidence>
<feature type="transmembrane region" description="Helical" evidence="9">
    <location>
        <begin position="200"/>
        <end position="222"/>
    </location>
</feature>
<dbReference type="GO" id="GO:0004888">
    <property type="term" value="F:transmembrane signaling receptor activity"/>
    <property type="evidence" value="ECO:0007669"/>
    <property type="project" value="InterPro"/>
</dbReference>
<evidence type="ECO:0000256" key="8">
    <source>
        <dbReference type="PROSITE-ProRule" id="PRU00284"/>
    </source>
</evidence>
<evidence type="ECO:0000256" key="5">
    <source>
        <dbReference type="ARBA" id="ARBA00023136"/>
    </source>
</evidence>
<evidence type="ECO:0000259" key="10">
    <source>
        <dbReference type="PROSITE" id="PS50111"/>
    </source>
</evidence>
<gene>
    <name evidence="12" type="ORF">E5161_07045</name>
</gene>
<evidence type="ECO:0000256" key="9">
    <source>
        <dbReference type="SAM" id="Phobius"/>
    </source>
</evidence>
<dbReference type="Pfam" id="PF00672">
    <property type="entry name" value="HAMP"/>
    <property type="match status" value="1"/>
</dbReference>
<dbReference type="CDD" id="cd06225">
    <property type="entry name" value="HAMP"/>
    <property type="match status" value="1"/>
</dbReference>
<dbReference type="SMART" id="SM00304">
    <property type="entry name" value="HAMP"/>
    <property type="match status" value="1"/>
</dbReference>
<organism evidence="12 13">
    <name type="scientific">Cohnella pontilimi</name>
    <dbReference type="NCBI Taxonomy" id="2564100"/>
    <lineage>
        <taxon>Bacteria</taxon>
        <taxon>Bacillati</taxon>
        <taxon>Bacillota</taxon>
        <taxon>Bacilli</taxon>
        <taxon>Bacillales</taxon>
        <taxon>Paenibacillaceae</taxon>
        <taxon>Cohnella</taxon>
    </lineage>
</organism>
<dbReference type="InterPro" id="IPR004090">
    <property type="entry name" value="Chemotax_Me-accpt_rcpt"/>
</dbReference>
<dbReference type="SMART" id="SM00283">
    <property type="entry name" value="MA"/>
    <property type="match status" value="1"/>
</dbReference>
<feature type="domain" description="Methyl-accepting transducer" evidence="10">
    <location>
        <begin position="281"/>
        <end position="524"/>
    </location>
</feature>
<dbReference type="FunFam" id="1.10.287.950:FF:000001">
    <property type="entry name" value="Methyl-accepting chemotaxis sensory transducer"/>
    <property type="match status" value="1"/>
</dbReference>
<keyword evidence="4 9" id="KW-1133">Transmembrane helix</keyword>
<dbReference type="AlphaFoldDB" id="A0A4U0FCK1"/>
<dbReference type="GO" id="GO:0007165">
    <property type="term" value="P:signal transduction"/>
    <property type="evidence" value="ECO:0007669"/>
    <property type="project" value="UniProtKB-KW"/>
</dbReference>
<dbReference type="OrthoDB" id="9810264at2"/>
<keyword evidence="13" id="KW-1185">Reference proteome</keyword>
<dbReference type="InterPro" id="IPR033480">
    <property type="entry name" value="sCache_2"/>
</dbReference>
<comment type="caution">
    <text evidence="12">The sequence shown here is derived from an EMBL/GenBank/DDBJ whole genome shotgun (WGS) entry which is preliminary data.</text>
</comment>
<dbReference type="PROSITE" id="PS50885">
    <property type="entry name" value="HAMP"/>
    <property type="match status" value="1"/>
</dbReference>
<evidence type="ECO:0000256" key="4">
    <source>
        <dbReference type="ARBA" id="ARBA00022989"/>
    </source>
</evidence>
<dbReference type="GO" id="GO:0005886">
    <property type="term" value="C:plasma membrane"/>
    <property type="evidence" value="ECO:0007669"/>
    <property type="project" value="UniProtKB-SubCell"/>
</dbReference>
<protein>
    <submittedName>
        <fullName evidence="12">Methyl-accepting chemotaxis protein</fullName>
    </submittedName>
</protein>
<evidence type="ECO:0000256" key="2">
    <source>
        <dbReference type="ARBA" id="ARBA00022475"/>
    </source>
</evidence>
<dbReference type="PRINTS" id="PR00260">
    <property type="entry name" value="CHEMTRNSDUCR"/>
</dbReference>
<dbReference type="RefSeq" id="WP_136777022.1">
    <property type="nucleotide sequence ID" value="NZ_SUPK01000003.1"/>
</dbReference>
<dbReference type="SMART" id="SM01049">
    <property type="entry name" value="Cache_2"/>
    <property type="match status" value="1"/>
</dbReference>
<dbReference type="EMBL" id="SUPK01000003">
    <property type="protein sequence ID" value="TJY42603.1"/>
    <property type="molecule type" value="Genomic_DNA"/>
</dbReference>
<keyword evidence="6 8" id="KW-0807">Transducer</keyword>
<dbReference type="GO" id="GO:0006935">
    <property type="term" value="P:chemotaxis"/>
    <property type="evidence" value="ECO:0007669"/>
    <property type="project" value="InterPro"/>
</dbReference>
<reference evidence="12 13" key="1">
    <citation type="submission" date="2019-04" db="EMBL/GenBank/DDBJ databases">
        <title>Cohnella sp. nov., isolated from soil.</title>
        <authorList>
            <person name="Kim W."/>
        </authorList>
    </citation>
    <scope>NUCLEOTIDE SEQUENCE [LARGE SCALE GENOMIC DNA]</scope>
    <source>
        <strain evidence="12 13">CAU 1483</strain>
    </source>
</reference>
<dbReference type="PANTHER" id="PTHR32089:SF112">
    <property type="entry name" value="LYSOZYME-LIKE PROTEIN-RELATED"/>
    <property type="match status" value="1"/>
</dbReference>
<accession>A0A4U0FCK1</accession>
<proteinExistence type="inferred from homology"/>
<feature type="domain" description="HAMP" evidence="11">
    <location>
        <begin position="224"/>
        <end position="276"/>
    </location>
</feature>